<protein>
    <submittedName>
        <fullName evidence="3">Flagellar biosynthesis/type III secretory pathway protein</fullName>
    </submittedName>
</protein>
<dbReference type="EMBL" id="QYUN01000003">
    <property type="protein sequence ID" value="RJF96872.1"/>
    <property type="molecule type" value="Genomic_DNA"/>
</dbReference>
<keyword evidence="3" id="KW-0282">Flagellum</keyword>
<feature type="coiled-coil region" evidence="1">
    <location>
        <begin position="34"/>
        <end position="98"/>
    </location>
</feature>
<accession>A0A418WVW3</accession>
<keyword evidence="3" id="KW-0966">Cell projection</keyword>
<dbReference type="Gene3D" id="1.20.5.2950">
    <property type="match status" value="1"/>
</dbReference>
<keyword evidence="4" id="KW-1185">Reference proteome</keyword>
<keyword evidence="1" id="KW-0175">Coiled coil</keyword>
<comment type="caution">
    <text evidence="3">The sequence shown here is derived from an EMBL/GenBank/DDBJ whole genome shotgun (WGS) entry which is preliminary data.</text>
</comment>
<dbReference type="AlphaFoldDB" id="A0A418WVW3"/>
<name>A0A418WVW3_9BURK</name>
<sequence length="199" mass="21732">MTAFCLDTITQDDSLRPDHGVLRIAAFAVTADAREAAQRIRDSAQADADALLRDARMEAARLVQEAETQTLQRADALIKALEQANATFLQQAEDLIIELAKGLFDRLVLEATPREKLEAALKRILQEAPPKLVDPMLRVHPDDAELLPEVEWEVKVDASLMPGSCRLEAASGEWCADFGAAIAALTSAFARVAETPIEE</sequence>
<dbReference type="InterPro" id="IPR018035">
    <property type="entry name" value="Flagellar_FliH/T3SS_HrpE"/>
</dbReference>
<dbReference type="Proteomes" id="UP000285190">
    <property type="component" value="Unassembled WGS sequence"/>
</dbReference>
<reference evidence="3 4" key="1">
    <citation type="submission" date="2018-09" db="EMBL/GenBank/DDBJ databases">
        <authorList>
            <person name="Zhu H."/>
        </authorList>
    </citation>
    <scope>NUCLEOTIDE SEQUENCE [LARGE SCALE GENOMIC DNA]</scope>
    <source>
        <strain evidence="3 4">K2R10-39</strain>
    </source>
</reference>
<gene>
    <name evidence="3" type="ORF">D3870_21065</name>
</gene>
<feature type="domain" description="Flagellar assembly protein FliH/Type III secretion system HrpE" evidence="2">
    <location>
        <begin position="70"/>
        <end position="173"/>
    </location>
</feature>
<dbReference type="OrthoDB" id="9115048at2"/>
<organism evidence="3 4">
    <name type="scientific">Noviherbaspirillum cavernae</name>
    <dbReference type="NCBI Taxonomy" id="2320862"/>
    <lineage>
        <taxon>Bacteria</taxon>
        <taxon>Pseudomonadati</taxon>
        <taxon>Pseudomonadota</taxon>
        <taxon>Betaproteobacteria</taxon>
        <taxon>Burkholderiales</taxon>
        <taxon>Oxalobacteraceae</taxon>
        <taxon>Noviherbaspirillum</taxon>
    </lineage>
</organism>
<dbReference type="RefSeq" id="WP_119743009.1">
    <property type="nucleotide sequence ID" value="NZ_QYUN01000003.1"/>
</dbReference>
<evidence type="ECO:0000313" key="4">
    <source>
        <dbReference type="Proteomes" id="UP000285190"/>
    </source>
</evidence>
<keyword evidence="3" id="KW-0969">Cilium</keyword>
<proteinExistence type="predicted"/>
<dbReference type="Pfam" id="PF02108">
    <property type="entry name" value="FliH"/>
    <property type="match status" value="1"/>
</dbReference>
<evidence type="ECO:0000313" key="3">
    <source>
        <dbReference type="EMBL" id="RJF96872.1"/>
    </source>
</evidence>
<evidence type="ECO:0000256" key="1">
    <source>
        <dbReference type="SAM" id="Coils"/>
    </source>
</evidence>
<evidence type="ECO:0000259" key="2">
    <source>
        <dbReference type="Pfam" id="PF02108"/>
    </source>
</evidence>